<evidence type="ECO:0000313" key="3">
    <source>
        <dbReference type="Proteomes" id="UP000201838"/>
    </source>
</evidence>
<proteinExistence type="predicted"/>
<dbReference type="AlphaFoldDB" id="A0A238J656"/>
<gene>
    <name evidence="2" type="ORF">BOA8489_03583</name>
</gene>
<name>A0A238J656_9RHOB</name>
<protein>
    <recommendedName>
        <fullName evidence="4">Allene oxide cyclase barrel-like domain-containing protein</fullName>
    </recommendedName>
</protein>
<dbReference type="OrthoDB" id="8224528at2"/>
<feature type="signal peptide" evidence="1">
    <location>
        <begin position="1"/>
        <end position="19"/>
    </location>
</feature>
<accession>A0A238J656</accession>
<dbReference type="EMBL" id="FXXQ01000016">
    <property type="protein sequence ID" value="SMX25440.1"/>
    <property type="molecule type" value="Genomic_DNA"/>
</dbReference>
<dbReference type="RefSeq" id="WP_093975630.1">
    <property type="nucleotide sequence ID" value="NZ_FXXQ01000016.1"/>
</dbReference>
<sequence>MKLIAAALALTLVTPAAIAQEFDVEIIGYGKTEQFFEPLSGDLMVTDSRSQFEDFENLEGTPLEGMTGRCFGSATILRGVPSGHGNCVFTDPEGGKVLQSWSLDEVGQGGSAGTWHFVGGTGKHEGITGRGHYIRLTNNTAGTTETRIYGIARWPE</sequence>
<reference evidence="2 3" key="1">
    <citation type="submission" date="2017-05" db="EMBL/GenBank/DDBJ databases">
        <authorList>
            <person name="Song R."/>
            <person name="Chenine A.L."/>
            <person name="Ruprecht R.M."/>
        </authorList>
    </citation>
    <scope>NUCLEOTIDE SEQUENCE [LARGE SCALE GENOMIC DNA]</scope>
    <source>
        <strain evidence="2 3">CECT 8489</strain>
    </source>
</reference>
<feature type="chain" id="PRO_5012353454" description="Allene oxide cyclase barrel-like domain-containing protein" evidence="1">
    <location>
        <begin position="20"/>
        <end position="156"/>
    </location>
</feature>
<organism evidence="2 3">
    <name type="scientific">Boseongicola aestuarii</name>
    <dbReference type="NCBI Taxonomy" id="1470561"/>
    <lineage>
        <taxon>Bacteria</taxon>
        <taxon>Pseudomonadati</taxon>
        <taxon>Pseudomonadota</taxon>
        <taxon>Alphaproteobacteria</taxon>
        <taxon>Rhodobacterales</taxon>
        <taxon>Paracoccaceae</taxon>
        <taxon>Boseongicola</taxon>
    </lineage>
</organism>
<evidence type="ECO:0000313" key="2">
    <source>
        <dbReference type="EMBL" id="SMX25440.1"/>
    </source>
</evidence>
<evidence type="ECO:0000256" key="1">
    <source>
        <dbReference type="SAM" id="SignalP"/>
    </source>
</evidence>
<evidence type="ECO:0008006" key="4">
    <source>
        <dbReference type="Google" id="ProtNLM"/>
    </source>
</evidence>
<dbReference type="Proteomes" id="UP000201838">
    <property type="component" value="Unassembled WGS sequence"/>
</dbReference>
<keyword evidence="3" id="KW-1185">Reference proteome</keyword>
<keyword evidence="1" id="KW-0732">Signal</keyword>